<keyword evidence="5 6" id="KW-0472">Membrane</keyword>
<dbReference type="Gene3D" id="1.20.1250.20">
    <property type="entry name" value="MFS general substrate transporter like domains"/>
    <property type="match status" value="2"/>
</dbReference>
<dbReference type="PROSITE" id="PS50850">
    <property type="entry name" value="MFS"/>
    <property type="match status" value="1"/>
</dbReference>
<feature type="transmembrane region" description="Helical" evidence="6">
    <location>
        <begin position="358"/>
        <end position="378"/>
    </location>
</feature>
<feature type="transmembrane region" description="Helical" evidence="6">
    <location>
        <begin position="235"/>
        <end position="257"/>
    </location>
</feature>
<dbReference type="Pfam" id="PF07690">
    <property type="entry name" value="MFS_1"/>
    <property type="match status" value="1"/>
</dbReference>
<organism evidence="8 9">
    <name type="scientific">Thermosipho affectus</name>
    <dbReference type="NCBI Taxonomy" id="660294"/>
    <lineage>
        <taxon>Bacteria</taxon>
        <taxon>Thermotogati</taxon>
        <taxon>Thermotogota</taxon>
        <taxon>Thermotogae</taxon>
        <taxon>Thermotogales</taxon>
        <taxon>Fervidobacteriaceae</taxon>
        <taxon>Thermosipho</taxon>
    </lineage>
</organism>
<dbReference type="InterPro" id="IPR036259">
    <property type="entry name" value="MFS_trans_sf"/>
</dbReference>
<evidence type="ECO:0000256" key="2">
    <source>
        <dbReference type="ARBA" id="ARBA00022475"/>
    </source>
</evidence>
<evidence type="ECO:0000256" key="5">
    <source>
        <dbReference type="ARBA" id="ARBA00023136"/>
    </source>
</evidence>
<feature type="transmembrane region" description="Helical" evidence="6">
    <location>
        <begin position="7"/>
        <end position="26"/>
    </location>
</feature>
<dbReference type="InterPro" id="IPR050189">
    <property type="entry name" value="MFS_Efflux_Transporters"/>
</dbReference>
<feature type="transmembrane region" description="Helical" evidence="6">
    <location>
        <begin position="328"/>
        <end position="352"/>
    </location>
</feature>
<evidence type="ECO:0000313" key="8">
    <source>
        <dbReference type="EMBL" id="ONN27785.1"/>
    </source>
</evidence>
<gene>
    <name evidence="8" type="ORF">XJ44_02100</name>
</gene>
<feature type="transmembrane region" description="Helical" evidence="6">
    <location>
        <begin position="269"/>
        <end position="286"/>
    </location>
</feature>
<evidence type="ECO:0000256" key="6">
    <source>
        <dbReference type="SAM" id="Phobius"/>
    </source>
</evidence>
<dbReference type="Proteomes" id="UP000242616">
    <property type="component" value="Unassembled WGS sequence"/>
</dbReference>
<evidence type="ECO:0000256" key="1">
    <source>
        <dbReference type="ARBA" id="ARBA00004651"/>
    </source>
</evidence>
<protein>
    <recommendedName>
        <fullName evidence="7">Major facilitator superfamily (MFS) profile domain-containing protein</fullName>
    </recommendedName>
</protein>
<evidence type="ECO:0000313" key="9">
    <source>
        <dbReference type="Proteomes" id="UP000242616"/>
    </source>
</evidence>
<reference evidence="8 9" key="1">
    <citation type="submission" date="2015-06" db="EMBL/GenBank/DDBJ databases">
        <title>Genome sequencing of Thermotogales isolates from hydrothermal vents.</title>
        <authorList>
            <person name="Haverkamp T.H."/>
            <person name="Kublanov I.V."/>
            <person name="Nesbo C.L."/>
        </authorList>
    </citation>
    <scope>NUCLEOTIDE SEQUENCE [LARGE SCALE GENOMIC DNA]</scope>
    <source>
        <strain evidence="9">ik275mar</strain>
    </source>
</reference>
<dbReference type="RefSeq" id="WP_077197909.1">
    <property type="nucleotide sequence ID" value="NZ_LBFC01000006.1"/>
</dbReference>
<comment type="subcellular location">
    <subcellularLocation>
        <location evidence="1">Cell membrane</location>
        <topology evidence="1">Multi-pass membrane protein</topology>
    </subcellularLocation>
</comment>
<evidence type="ECO:0000259" key="7">
    <source>
        <dbReference type="PROSITE" id="PS50850"/>
    </source>
</evidence>
<sequence>MRFHRYHFISVCFSILFYLITSYVNSMGSKLGLAYSQIGMINFFGALSYVITSISIGHLGDKFGYKKILIVEFLLYFFFLVVSLNLSGVFSLVVIAVISNLFFGSFYPQIEGLISKSESLANFPHSKTVMRFNLSWSFGNIIGMALGPFMTVKYPQIIFGYGLFLSTTMSIFVWYDYKSFGNYIRLLCCNFKMEKIVKNIKKYRLVYRSTLFFSGLLYTSVLALFPKLISSYGTALSLTGFLIAFANLSVFLTFLFMGKFNFWVGKPKVSFYFLLVLPVTSLLMFFKPSPMLFLVISFLSGMCYAIPYTFAIYYGLHSEEDDQGKQGGFHEAVIGLLFGFGPLIGGTFLDYFSGIKGLGIFGLLLTIIVFFIQIRFLIKK</sequence>
<keyword evidence="9" id="KW-1185">Reference proteome</keyword>
<dbReference type="EMBL" id="LBFC01000006">
    <property type="protein sequence ID" value="ONN27785.1"/>
    <property type="molecule type" value="Genomic_DNA"/>
</dbReference>
<feature type="transmembrane region" description="Helical" evidence="6">
    <location>
        <begin position="32"/>
        <end position="51"/>
    </location>
</feature>
<name>A0ABX3IIY8_9BACT</name>
<dbReference type="SUPFAM" id="SSF103473">
    <property type="entry name" value="MFS general substrate transporter"/>
    <property type="match status" value="1"/>
</dbReference>
<evidence type="ECO:0000256" key="4">
    <source>
        <dbReference type="ARBA" id="ARBA00022989"/>
    </source>
</evidence>
<feature type="domain" description="Major facilitator superfamily (MFS) profile" evidence="7">
    <location>
        <begin position="203"/>
        <end position="380"/>
    </location>
</feature>
<feature type="transmembrane region" description="Helical" evidence="6">
    <location>
        <begin position="205"/>
        <end position="229"/>
    </location>
</feature>
<dbReference type="InterPro" id="IPR020846">
    <property type="entry name" value="MFS_dom"/>
</dbReference>
<keyword evidence="4 6" id="KW-1133">Transmembrane helix</keyword>
<dbReference type="PANTHER" id="PTHR43124:SF3">
    <property type="entry name" value="CHLORAMPHENICOL EFFLUX PUMP RV0191"/>
    <property type="match status" value="1"/>
</dbReference>
<evidence type="ECO:0000256" key="3">
    <source>
        <dbReference type="ARBA" id="ARBA00022692"/>
    </source>
</evidence>
<comment type="caution">
    <text evidence="8">The sequence shown here is derived from an EMBL/GenBank/DDBJ whole genome shotgun (WGS) entry which is preliminary data.</text>
</comment>
<accession>A0ABX3IIY8</accession>
<keyword evidence="2" id="KW-1003">Cell membrane</keyword>
<dbReference type="InterPro" id="IPR011701">
    <property type="entry name" value="MFS"/>
</dbReference>
<feature type="transmembrane region" description="Helical" evidence="6">
    <location>
        <begin position="156"/>
        <end position="175"/>
    </location>
</feature>
<keyword evidence="3 6" id="KW-0812">Transmembrane</keyword>
<dbReference type="PANTHER" id="PTHR43124">
    <property type="entry name" value="PURINE EFFLUX PUMP PBUE"/>
    <property type="match status" value="1"/>
</dbReference>
<feature type="transmembrane region" description="Helical" evidence="6">
    <location>
        <begin position="292"/>
        <end position="316"/>
    </location>
</feature>
<proteinExistence type="predicted"/>